<proteinExistence type="predicted"/>
<dbReference type="AlphaFoldDB" id="A0A250KK00"/>
<dbReference type="Gene3D" id="3.80.10.10">
    <property type="entry name" value="Ribonuclease Inhibitor"/>
    <property type="match status" value="2"/>
</dbReference>
<dbReference type="InterPro" id="IPR053139">
    <property type="entry name" value="Surface_bspA-like"/>
</dbReference>
<dbReference type="SUPFAM" id="SSF52058">
    <property type="entry name" value="L domain-like"/>
    <property type="match status" value="1"/>
</dbReference>
<accession>A0A250KK00</accession>
<evidence type="ECO:0008006" key="3">
    <source>
        <dbReference type="Google" id="ProtNLM"/>
    </source>
</evidence>
<dbReference type="NCBIfam" id="TIGR02167">
    <property type="entry name" value="Liste_lipo_26"/>
    <property type="match status" value="9"/>
</dbReference>
<organism evidence="1 2">
    <name type="scientific">Prevotella melaninogenica</name>
    <dbReference type="NCBI Taxonomy" id="28132"/>
    <lineage>
        <taxon>Bacteria</taxon>
        <taxon>Pseudomonadati</taxon>
        <taxon>Bacteroidota</taxon>
        <taxon>Bacteroidia</taxon>
        <taxon>Bacteroidales</taxon>
        <taxon>Prevotellaceae</taxon>
        <taxon>Prevotella</taxon>
    </lineage>
</organism>
<dbReference type="EMBL" id="AP018050">
    <property type="protein sequence ID" value="BBA29952.1"/>
    <property type="molecule type" value="Genomic_DNA"/>
</dbReference>
<name>A0A250KK00_9BACT</name>
<dbReference type="InterPro" id="IPR032675">
    <property type="entry name" value="LRR_dom_sf"/>
</dbReference>
<dbReference type="Proteomes" id="UP000267517">
    <property type="component" value="Chromosome II"/>
</dbReference>
<evidence type="ECO:0000313" key="2">
    <source>
        <dbReference type="Proteomes" id="UP000267517"/>
    </source>
</evidence>
<gene>
    <name evidence="1" type="ORF">PMEL_200479</name>
</gene>
<protein>
    <recommendedName>
        <fullName evidence="3">BspA family leucine-rich repeat surface protein</fullName>
    </recommendedName>
</protein>
<dbReference type="OrthoDB" id="1081070at2"/>
<evidence type="ECO:0000313" key="1">
    <source>
        <dbReference type="EMBL" id="BBA29952.1"/>
    </source>
</evidence>
<dbReference type="PANTHER" id="PTHR45661:SF3">
    <property type="entry name" value="IG-LIKE DOMAIN-CONTAINING PROTEIN"/>
    <property type="match status" value="1"/>
</dbReference>
<dbReference type="Pfam" id="PF03382">
    <property type="entry name" value="DUF285"/>
    <property type="match status" value="1"/>
</dbReference>
<dbReference type="PANTHER" id="PTHR45661">
    <property type="entry name" value="SURFACE ANTIGEN"/>
    <property type="match status" value="1"/>
</dbReference>
<reference evidence="1 2" key="1">
    <citation type="submission" date="2017-05" db="EMBL/GenBank/DDBJ databases">
        <title>whole genome sequence of Prevotella melaninogenica GAI 07411.</title>
        <authorList>
            <person name="Kondo Y."/>
            <person name="Hoshino T."/>
        </authorList>
    </citation>
    <scope>NUCLEOTIDE SEQUENCE [LARGE SCALE GENOMIC DNA]</scope>
    <source>
        <strain evidence="1 2">GAI 07411</strain>
    </source>
</reference>
<sequence length="432" mass="49081">MIMKTSRLTLQRFCVIIIAMLGAFFAFPQRVQGQTIQAYVQQSPDKSTLTFYYDSQRSSRAGATWGVNDKDAQFNSIPLWAGEHSSPNTKTTKVVFDASFKNYRPTTTAYWFYFYQALTTIEGWDNLNTSDVTDMMSMFEKCSALETLDLKTFNTTKVVDMRAMFQDCSTLKTLNVTSFNTESVKLMGSMFENCSSLETLDLKSFDTKNVEDMGGLFKTCSTLKTLDLKSFDTRNVQSMSSMFKGCSALETLNLESFDTENVLYMTSMFEGCSALETLNLESFETNNVDDMRNLFYGCTALKSIEFKSFNTVKVKDMCNMFRECKSLETLNLNHFNTKKVENMAYMFKDCQKLTTIFSARAWECEYSPSMFTGCTKLKGVVAYNADNTDAAMANPETGYFKKVAQPYAQLSPDKTTLTFYGSVGKRWGNFFI</sequence>
<dbReference type="InterPro" id="IPR005046">
    <property type="entry name" value="DUF285"/>
</dbReference>
<dbReference type="InterPro" id="IPR011889">
    <property type="entry name" value="Liste_lipo_26"/>
</dbReference>